<dbReference type="EMBL" id="FRBD01000010">
    <property type="protein sequence ID" value="SHK71595.1"/>
    <property type="molecule type" value="Genomic_DNA"/>
</dbReference>
<name>A0A1M6UQY3_XYLRU</name>
<dbReference type="PANTHER" id="PTHR42885:SF1">
    <property type="entry name" value="THREONINE-PHOSPHATE DECARBOXYLASE"/>
    <property type="match status" value="1"/>
</dbReference>
<dbReference type="Gene3D" id="3.90.1150.10">
    <property type="entry name" value="Aspartate Aminotransferase, domain 1"/>
    <property type="match status" value="1"/>
</dbReference>
<dbReference type="Proteomes" id="UP000184130">
    <property type="component" value="Unassembled WGS sequence"/>
</dbReference>
<proteinExistence type="predicted"/>
<dbReference type="GO" id="GO:0030170">
    <property type="term" value="F:pyridoxal phosphate binding"/>
    <property type="evidence" value="ECO:0007669"/>
    <property type="project" value="InterPro"/>
</dbReference>
<dbReference type="AlphaFoldDB" id="A0A1M6UQY3"/>
<dbReference type="InterPro" id="IPR015421">
    <property type="entry name" value="PyrdxlP-dep_Trfase_major"/>
</dbReference>
<dbReference type="CDD" id="cd00609">
    <property type="entry name" value="AAT_like"/>
    <property type="match status" value="1"/>
</dbReference>
<evidence type="ECO:0000313" key="5">
    <source>
        <dbReference type="Proteomes" id="UP000184130"/>
    </source>
</evidence>
<reference evidence="4 5" key="1">
    <citation type="submission" date="2016-11" db="EMBL/GenBank/DDBJ databases">
        <authorList>
            <person name="Jaros S."/>
            <person name="Januszkiewicz K."/>
            <person name="Wedrychowicz H."/>
        </authorList>
    </citation>
    <scope>NUCLEOTIDE SEQUENCE [LARGE SCALE GENOMIC DNA]</scope>
    <source>
        <strain evidence="4 5">KHT3</strain>
    </source>
</reference>
<gene>
    <name evidence="4" type="ORF">SAMN05216463_11068</name>
</gene>
<evidence type="ECO:0000313" key="4">
    <source>
        <dbReference type="EMBL" id="SHK71595.1"/>
    </source>
</evidence>
<organism evidence="4 5">
    <name type="scientific">Xylanibacter ruminicola</name>
    <name type="common">Prevotella ruminicola</name>
    <dbReference type="NCBI Taxonomy" id="839"/>
    <lineage>
        <taxon>Bacteria</taxon>
        <taxon>Pseudomonadati</taxon>
        <taxon>Bacteroidota</taxon>
        <taxon>Bacteroidia</taxon>
        <taxon>Bacteroidales</taxon>
        <taxon>Prevotellaceae</taxon>
        <taxon>Xylanibacter</taxon>
    </lineage>
</organism>
<dbReference type="RefSeq" id="WP_073207918.1">
    <property type="nucleotide sequence ID" value="NZ_FRBD01000010.1"/>
</dbReference>
<keyword evidence="2" id="KW-0663">Pyridoxal phosphate</keyword>
<dbReference type="SUPFAM" id="SSF53383">
    <property type="entry name" value="PLP-dependent transferases"/>
    <property type="match status" value="1"/>
</dbReference>
<comment type="cofactor">
    <cofactor evidence="1">
        <name>pyridoxal 5'-phosphate</name>
        <dbReference type="ChEBI" id="CHEBI:597326"/>
    </cofactor>
</comment>
<protein>
    <submittedName>
        <fullName evidence="4">L-threonine O-3-phosphate decarboxylase</fullName>
    </submittedName>
</protein>
<dbReference type="Gene3D" id="3.40.640.10">
    <property type="entry name" value="Type I PLP-dependent aspartate aminotransferase-like (Major domain)"/>
    <property type="match status" value="1"/>
</dbReference>
<evidence type="ECO:0000259" key="3">
    <source>
        <dbReference type="Pfam" id="PF00155"/>
    </source>
</evidence>
<dbReference type="InterPro" id="IPR004839">
    <property type="entry name" value="Aminotransferase_I/II_large"/>
</dbReference>
<sequence>MIYGHGDEIYRYGEKVKINFSSNVYSQADYTELKEYLMQHFDVVGHYPEPDAHTLECMIAEKLGVKENMVMVTSGANEAIYLVAQLYRGWSSIIPQPTFSEYEDACRMYNHIISYDVKDEMDVLPQDRIYWICNPNNPTGNVLVKGMLNHIVRKHPRYLYVIDQSYADYTQAPMLEPKEMMDVYNLMLIHSLSKKYCIPGLRLGYIVASPIIIGRLKHIRQPWTINAFAIEAGKYLISEGKQMITDLKGYLAEAQRLRQNLEAIDGLKVMKTDTNFMLVSINQGTSMELKRWLIDNYGILIRDASNIRGLDDNYFRVTAQTPEEDDQLVEALTEYVGHLIETSD</sequence>
<dbReference type="PANTHER" id="PTHR42885">
    <property type="entry name" value="HISTIDINOL-PHOSPHATE AMINOTRANSFERASE-RELATED"/>
    <property type="match status" value="1"/>
</dbReference>
<feature type="domain" description="Aminotransferase class I/classII large" evidence="3">
    <location>
        <begin position="16"/>
        <end position="332"/>
    </location>
</feature>
<evidence type="ECO:0000256" key="2">
    <source>
        <dbReference type="ARBA" id="ARBA00022898"/>
    </source>
</evidence>
<dbReference type="OrthoDB" id="9813612at2"/>
<accession>A0A1M6UQY3</accession>
<evidence type="ECO:0000256" key="1">
    <source>
        <dbReference type="ARBA" id="ARBA00001933"/>
    </source>
</evidence>
<dbReference type="InterPro" id="IPR015424">
    <property type="entry name" value="PyrdxlP-dep_Trfase"/>
</dbReference>
<dbReference type="InterPro" id="IPR015422">
    <property type="entry name" value="PyrdxlP-dep_Trfase_small"/>
</dbReference>
<dbReference type="Pfam" id="PF00155">
    <property type="entry name" value="Aminotran_1_2"/>
    <property type="match status" value="1"/>
</dbReference>